<protein>
    <submittedName>
        <fullName evidence="2">Uncharacterized protein</fullName>
    </submittedName>
</protein>
<dbReference type="Gramene" id="Bo3g102990.1">
    <property type="protein sequence ID" value="Bo3g102990.1"/>
    <property type="gene ID" value="Bo3g102990"/>
</dbReference>
<dbReference type="AlphaFoldDB" id="A0A0D3BFB0"/>
<organism evidence="2 3">
    <name type="scientific">Brassica oleracea var. oleracea</name>
    <dbReference type="NCBI Taxonomy" id="109376"/>
    <lineage>
        <taxon>Eukaryota</taxon>
        <taxon>Viridiplantae</taxon>
        <taxon>Streptophyta</taxon>
        <taxon>Embryophyta</taxon>
        <taxon>Tracheophyta</taxon>
        <taxon>Spermatophyta</taxon>
        <taxon>Magnoliopsida</taxon>
        <taxon>eudicotyledons</taxon>
        <taxon>Gunneridae</taxon>
        <taxon>Pentapetalae</taxon>
        <taxon>rosids</taxon>
        <taxon>malvids</taxon>
        <taxon>Brassicales</taxon>
        <taxon>Brassicaceae</taxon>
        <taxon>Brassiceae</taxon>
        <taxon>Brassica</taxon>
    </lineage>
</organism>
<feature type="compositionally biased region" description="Low complexity" evidence="1">
    <location>
        <begin position="103"/>
        <end position="114"/>
    </location>
</feature>
<accession>A0A0D3BFB0</accession>
<reference evidence="2" key="2">
    <citation type="submission" date="2015-03" db="UniProtKB">
        <authorList>
            <consortium name="EnsemblPlants"/>
        </authorList>
    </citation>
    <scope>IDENTIFICATION</scope>
</reference>
<dbReference type="EnsemblPlants" id="Bo3g102990.1">
    <property type="protein sequence ID" value="Bo3g102990.1"/>
    <property type="gene ID" value="Bo3g102990"/>
</dbReference>
<name>A0A0D3BFB0_BRAOL</name>
<dbReference type="Proteomes" id="UP000032141">
    <property type="component" value="Chromosome C3"/>
</dbReference>
<evidence type="ECO:0000256" key="1">
    <source>
        <dbReference type="SAM" id="MobiDB-lite"/>
    </source>
</evidence>
<keyword evidence="3" id="KW-1185">Reference proteome</keyword>
<dbReference type="HOGENOM" id="CLU_2029925_0_0_1"/>
<evidence type="ECO:0000313" key="2">
    <source>
        <dbReference type="EnsemblPlants" id="Bo3g102990.1"/>
    </source>
</evidence>
<proteinExistence type="predicted"/>
<feature type="region of interest" description="Disordered" evidence="1">
    <location>
        <begin position="103"/>
        <end position="122"/>
    </location>
</feature>
<sequence length="122" mass="13346">MEPLSPPPITWPNGGTLTNEWVHSLMSSLEWSSWNFPPSHLPSVMPVNVFDSLILTAKIVHRERNCVHLDDLDSESTVIVVGDIHGFMCLTVTTLIVVLGVSRPSSSSSPGNLVRKSEDLNA</sequence>
<dbReference type="eggNOG" id="KOG0376">
    <property type="taxonomic scope" value="Eukaryota"/>
</dbReference>
<evidence type="ECO:0000313" key="3">
    <source>
        <dbReference type="Proteomes" id="UP000032141"/>
    </source>
</evidence>
<dbReference type="OMA" id="LEWSSWN"/>
<dbReference type="STRING" id="109376.A0A0D3BFB0"/>
<reference evidence="2 3" key="1">
    <citation type="journal article" date="2014" name="Genome Biol.">
        <title>Transcriptome and methylome profiling reveals relics of genome dominance in the mesopolyploid Brassica oleracea.</title>
        <authorList>
            <person name="Parkin I.A."/>
            <person name="Koh C."/>
            <person name="Tang H."/>
            <person name="Robinson S.J."/>
            <person name="Kagale S."/>
            <person name="Clarke W.E."/>
            <person name="Town C.D."/>
            <person name="Nixon J."/>
            <person name="Krishnakumar V."/>
            <person name="Bidwell S.L."/>
            <person name="Denoeud F."/>
            <person name="Belcram H."/>
            <person name="Links M.G."/>
            <person name="Just J."/>
            <person name="Clarke C."/>
            <person name="Bender T."/>
            <person name="Huebert T."/>
            <person name="Mason A.S."/>
            <person name="Pires J.C."/>
            <person name="Barker G."/>
            <person name="Moore J."/>
            <person name="Walley P.G."/>
            <person name="Manoli S."/>
            <person name="Batley J."/>
            <person name="Edwards D."/>
            <person name="Nelson M.N."/>
            <person name="Wang X."/>
            <person name="Paterson A.H."/>
            <person name="King G."/>
            <person name="Bancroft I."/>
            <person name="Chalhoub B."/>
            <person name="Sharpe A.G."/>
        </authorList>
    </citation>
    <scope>NUCLEOTIDE SEQUENCE</scope>
    <source>
        <strain evidence="2 3">cv. TO1000</strain>
    </source>
</reference>